<reference evidence="2 3" key="1">
    <citation type="submission" date="2009-01" db="EMBL/GenBank/DDBJ databases">
        <authorList>
            <person name="Madupu R."/>
            <person name="Sebastian Y."/>
            <person name="Durkin A.S."/>
            <person name="Torralba M."/>
            <person name="Methe B."/>
            <person name="Sutton G.G."/>
            <person name="Strausberg R.L."/>
            <person name="Nelson K.E."/>
        </authorList>
    </citation>
    <scope>NUCLEOTIDE SEQUENCE [LARGE SCALE GENOMIC DNA]</scope>
    <source>
        <strain evidence="2 3">ATCC 49626</strain>
    </source>
</reference>
<dbReference type="RefSeq" id="WP_003149135.1">
    <property type="nucleotide sequence ID" value="NZ_ACFE01000002.1"/>
</dbReference>
<dbReference type="InterPro" id="IPR009061">
    <property type="entry name" value="DNA-bd_dom_put_sf"/>
</dbReference>
<dbReference type="SUPFAM" id="SSF46955">
    <property type="entry name" value="Putative DNA-binding domain"/>
    <property type="match status" value="1"/>
</dbReference>
<dbReference type="GeneID" id="84904419"/>
<evidence type="ECO:0000313" key="2">
    <source>
        <dbReference type="EMBL" id="EEE17318.1"/>
    </source>
</evidence>
<feature type="domain" description="Helix-turn-helix" evidence="1">
    <location>
        <begin position="24"/>
        <end position="76"/>
    </location>
</feature>
<name>B9CLM9_LANR4</name>
<evidence type="ECO:0000259" key="1">
    <source>
        <dbReference type="Pfam" id="PF12728"/>
    </source>
</evidence>
<comment type="caution">
    <text evidence="2">The sequence shown here is derived from an EMBL/GenBank/DDBJ whole genome shotgun (WGS) entry which is preliminary data.</text>
</comment>
<evidence type="ECO:0000313" key="3">
    <source>
        <dbReference type="Proteomes" id="UP000004070"/>
    </source>
</evidence>
<proteinExistence type="predicted"/>
<dbReference type="Proteomes" id="UP000004070">
    <property type="component" value="Unassembled WGS sequence"/>
</dbReference>
<dbReference type="EMBL" id="ACFE01000002">
    <property type="protein sequence ID" value="EEE17318.1"/>
    <property type="molecule type" value="Genomic_DNA"/>
</dbReference>
<protein>
    <recommendedName>
        <fullName evidence="1">Helix-turn-helix domain-containing protein</fullName>
    </recommendedName>
</protein>
<dbReference type="AlphaFoldDB" id="B9CLM9"/>
<dbReference type="Pfam" id="PF12728">
    <property type="entry name" value="HTH_17"/>
    <property type="match status" value="1"/>
</dbReference>
<accession>B9CLM9</accession>
<gene>
    <name evidence="2" type="ORF">ATORI0001_1205</name>
</gene>
<dbReference type="STRING" id="1383.IV60_GL000616"/>
<sequence length="82" mass="9417">MDSVIIPADKEELTVIQVPINHVFLTVPEVARLFGVHQERIREWTKREIDPLPALHLPGVKNNRYHRDAVLAWAASIKPFNV</sequence>
<organism evidence="2 3">
    <name type="scientific">Lancefieldella rimae (strain ATCC 49626 / DSM 7090 / CCUG 31168 / NBRC 15546 / VPI D140H-11A)</name>
    <name type="common">Atopobium rimae</name>
    <dbReference type="NCBI Taxonomy" id="553184"/>
    <lineage>
        <taxon>Bacteria</taxon>
        <taxon>Bacillati</taxon>
        <taxon>Actinomycetota</taxon>
        <taxon>Coriobacteriia</taxon>
        <taxon>Coriobacteriales</taxon>
        <taxon>Atopobiaceae</taxon>
        <taxon>Lancefieldella</taxon>
    </lineage>
</organism>
<dbReference type="InterPro" id="IPR041657">
    <property type="entry name" value="HTH_17"/>
</dbReference>